<organism evidence="2 3">
    <name type="scientific">Xylocopilactobacillus apis</name>
    <dbReference type="NCBI Taxonomy" id="2932183"/>
    <lineage>
        <taxon>Bacteria</taxon>
        <taxon>Bacillati</taxon>
        <taxon>Bacillota</taxon>
        <taxon>Bacilli</taxon>
        <taxon>Lactobacillales</taxon>
        <taxon>Lactobacillaceae</taxon>
        <taxon>Xylocopilactobacillus</taxon>
    </lineage>
</organism>
<dbReference type="AlphaFoldDB" id="A0AAU9DU11"/>
<dbReference type="PANTHER" id="PTHR43355">
    <property type="entry name" value="FLAVIN REDUCTASE (NADPH)"/>
    <property type="match status" value="1"/>
</dbReference>
<dbReference type="GO" id="GO:0016646">
    <property type="term" value="F:oxidoreductase activity, acting on the CH-NH group of donors, NAD or NADP as acceptor"/>
    <property type="evidence" value="ECO:0007669"/>
    <property type="project" value="TreeGrafter"/>
</dbReference>
<evidence type="ECO:0000313" key="3">
    <source>
        <dbReference type="Proteomes" id="UP001321804"/>
    </source>
</evidence>
<dbReference type="PANTHER" id="PTHR43355:SF2">
    <property type="entry name" value="FLAVIN REDUCTASE (NADPH)"/>
    <property type="match status" value="1"/>
</dbReference>
<gene>
    <name evidence="2" type="ORF">KIMC2_18800</name>
</gene>
<accession>A0AAU9DU11</accession>
<dbReference type="Gene3D" id="3.40.50.720">
    <property type="entry name" value="NAD(P)-binding Rossmann-like Domain"/>
    <property type="match status" value="1"/>
</dbReference>
<reference evidence="2 3" key="1">
    <citation type="journal article" date="2023" name="Microbiol. Spectr.">
        <title>Symbiosis of Carpenter Bees with Uncharacterized Lactic Acid Bacteria Showing NAD Auxotrophy.</title>
        <authorList>
            <person name="Kawasaki S."/>
            <person name="Ozawa K."/>
            <person name="Mori T."/>
            <person name="Yamamoto A."/>
            <person name="Ito M."/>
            <person name="Ohkuma M."/>
            <person name="Sakamoto M."/>
            <person name="Matsutani M."/>
        </authorList>
    </citation>
    <scope>NUCLEOTIDE SEQUENCE [LARGE SCALE GENOMIC DNA]</scope>
    <source>
        <strain evidence="2 3">KimC2</strain>
    </source>
</reference>
<dbReference type="InterPro" id="IPR016040">
    <property type="entry name" value="NAD(P)-bd_dom"/>
</dbReference>
<proteinExistence type="predicted"/>
<dbReference type="InterPro" id="IPR051606">
    <property type="entry name" value="Polyketide_Oxido-like"/>
</dbReference>
<keyword evidence="3" id="KW-1185">Reference proteome</keyword>
<dbReference type="SUPFAM" id="SSF51735">
    <property type="entry name" value="NAD(P)-binding Rossmann-fold domains"/>
    <property type="match status" value="1"/>
</dbReference>
<name>A0AAU9DU11_9LACO</name>
<evidence type="ECO:0000259" key="1">
    <source>
        <dbReference type="Pfam" id="PF13460"/>
    </source>
</evidence>
<dbReference type="RefSeq" id="WP_317696316.1">
    <property type="nucleotide sequence ID" value="NZ_AP026801.1"/>
</dbReference>
<evidence type="ECO:0000313" key="2">
    <source>
        <dbReference type="EMBL" id="BDR57318.1"/>
    </source>
</evidence>
<dbReference type="Pfam" id="PF13460">
    <property type="entry name" value="NAD_binding_10"/>
    <property type="match status" value="1"/>
</dbReference>
<sequence length="218" mass="23874">MNLAIIGATGMAGLEVTSLAVQRGHQVLAIATNSDHLNKLKEEVPQVETLRKDAFDLTKDDFNGIDIIVNAFAVTPTKAHLHLELAQKLVDLFQGDDHTRLFFILGAASLKKSEKDDDLVLDMIEQDPNSASFIAIPRAQKQELDFLRTAVSINWVGVSPALTFQPGPASKNYLIGKDVLLKNDQGQSVTSSKTMALAILNEIESPHYHNERFTVADA</sequence>
<feature type="domain" description="NAD(P)-binding" evidence="1">
    <location>
        <begin position="7"/>
        <end position="205"/>
    </location>
</feature>
<dbReference type="EMBL" id="AP026801">
    <property type="protein sequence ID" value="BDR57318.1"/>
    <property type="molecule type" value="Genomic_DNA"/>
</dbReference>
<dbReference type="InterPro" id="IPR036291">
    <property type="entry name" value="NAD(P)-bd_dom_sf"/>
</dbReference>
<protein>
    <submittedName>
        <fullName evidence="2">NADH-flavin reductase</fullName>
    </submittedName>
</protein>
<dbReference type="Proteomes" id="UP001321804">
    <property type="component" value="Chromosome"/>
</dbReference>
<dbReference type="KEGG" id="xak:KIMC2_18800"/>